<evidence type="ECO:0000313" key="4">
    <source>
        <dbReference type="EMBL" id="KIW30565.1"/>
    </source>
</evidence>
<keyword evidence="1" id="KW-0945">Host-virus interaction</keyword>
<evidence type="ECO:0000313" key="5">
    <source>
        <dbReference type="Proteomes" id="UP000054466"/>
    </source>
</evidence>
<gene>
    <name evidence="4" type="ORF">PV07_06301</name>
</gene>
<feature type="region of interest" description="Disordered" evidence="3">
    <location>
        <begin position="798"/>
        <end position="825"/>
    </location>
</feature>
<proteinExistence type="predicted"/>
<feature type="compositionally biased region" description="Pro residues" evidence="3">
    <location>
        <begin position="889"/>
        <end position="908"/>
    </location>
</feature>
<feature type="compositionally biased region" description="Low complexity" evidence="3">
    <location>
        <begin position="41"/>
        <end position="51"/>
    </location>
</feature>
<feature type="compositionally biased region" description="Polar residues" evidence="3">
    <location>
        <begin position="954"/>
        <end position="964"/>
    </location>
</feature>
<name>A0A0D2CKK6_9EURO</name>
<feature type="region of interest" description="Disordered" evidence="3">
    <location>
        <begin position="24"/>
        <end position="92"/>
    </location>
</feature>
<feature type="region of interest" description="Disordered" evidence="3">
    <location>
        <begin position="477"/>
        <end position="501"/>
    </location>
</feature>
<evidence type="ECO:0000256" key="2">
    <source>
        <dbReference type="SAM" id="Coils"/>
    </source>
</evidence>
<feature type="region of interest" description="Disordered" evidence="3">
    <location>
        <begin position="1323"/>
        <end position="1379"/>
    </location>
</feature>
<dbReference type="STRING" id="569365.A0A0D2CKK6"/>
<dbReference type="HOGENOM" id="CLU_253586_0_0_1"/>
<feature type="compositionally biased region" description="Basic and acidic residues" evidence="3">
    <location>
        <begin position="1175"/>
        <end position="1191"/>
    </location>
</feature>
<feature type="compositionally biased region" description="Polar residues" evidence="3">
    <location>
        <begin position="52"/>
        <end position="73"/>
    </location>
</feature>
<dbReference type="VEuPathDB" id="FungiDB:PV07_06301"/>
<dbReference type="Proteomes" id="UP000054466">
    <property type="component" value="Unassembled WGS sequence"/>
</dbReference>
<dbReference type="GeneID" id="27345495"/>
<protein>
    <submittedName>
        <fullName evidence="4">Uncharacterized protein</fullName>
    </submittedName>
</protein>
<feature type="region of interest" description="Disordered" evidence="3">
    <location>
        <begin position="838"/>
        <end position="912"/>
    </location>
</feature>
<accession>A0A0D2CKK6</accession>
<feature type="compositionally biased region" description="Low complexity" evidence="3">
    <location>
        <begin position="487"/>
        <end position="500"/>
    </location>
</feature>
<reference evidence="4 5" key="1">
    <citation type="submission" date="2015-01" db="EMBL/GenBank/DDBJ databases">
        <title>The Genome Sequence of Cladophialophora immunda CBS83496.</title>
        <authorList>
            <consortium name="The Broad Institute Genomics Platform"/>
            <person name="Cuomo C."/>
            <person name="de Hoog S."/>
            <person name="Gorbushina A."/>
            <person name="Stielow B."/>
            <person name="Teixiera M."/>
            <person name="Abouelleil A."/>
            <person name="Chapman S.B."/>
            <person name="Priest M."/>
            <person name="Young S.K."/>
            <person name="Wortman J."/>
            <person name="Nusbaum C."/>
            <person name="Birren B."/>
        </authorList>
    </citation>
    <scope>NUCLEOTIDE SEQUENCE [LARGE SCALE GENOMIC DNA]</scope>
    <source>
        <strain evidence="4 5">CBS 83496</strain>
    </source>
</reference>
<feature type="compositionally biased region" description="Acidic residues" evidence="3">
    <location>
        <begin position="972"/>
        <end position="982"/>
    </location>
</feature>
<dbReference type="OrthoDB" id="4156635at2759"/>
<feature type="coiled-coil region" evidence="2">
    <location>
        <begin position="1045"/>
        <end position="1072"/>
    </location>
</feature>
<feature type="compositionally biased region" description="Basic and acidic residues" evidence="3">
    <location>
        <begin position="27"/>
        <end position="38"/>
    </location>
</feature>
<organism evidence="4 5">
    <name type="scientific">Cladophialophora immunda</name>
    <dbReference type="NCBI Taxonomy" id="569365"/>
    <lineage>
        <taxon>Eukaryota</taxon>
        <taxon>Fungi</taxon>
        <taxon>Dikarya</taxon>
        <taxon>Ascomycota</taxon>
        <taxon>Pezizomycotina</taxon>
        <taxon>Eurotiomycetes</taxon>
        <taxon>Chaetothyriomycetidae</taxon>
        <taxon>Chaetothyriales</taxon>
        <taxon>Herpotrichiellaceae</taxon>
        <taxon>Cladophialophora</taxon>
    </lineage>
</organism>
<dbReference type="PANTHER" id="PTHR13037">
    <property type="entry name" value="FORMIN"/>
    <property type="match status" value="1"/>
</dbReference>
<feature type="compositionally biased region" description="Low complexity" evidence="3">
    <location>
        <begin position="867"/>
        <end position="884"/>
    </location>
</feature>
<feature type="region of interest" description="Disordered" evidence="3">
    <location>
        <begin position="616"/>
        <end position="676"/>
    </location>
</feature>
<feature type="compositionally biased region" description="Polar residues" evidence="3">
    <location>
        <begin position="848"/>
        <end position="860"/>
    </location>
</feature>
<keyword evidence="5" id="KW-1185">Reference proteome</keyword>
<feature type="region of interest" description="Disordered" evidence="3">
    <location>
        <begin position="941"/>
        <end position="1004"/>
    </location>
</feature>
<dbReference type="EMBL" id="KN847042">
    <property type="protein sequence ID" value="KIW30565.1"/>
    <property type="molecule type" value="Genomic_DNA"/>
</dbReference>
<sequence length="1379" mass="155772">MSKPPNAAAGTVVDARGQLQKMLFVEPDSRAYRSDSKRQSSRAARTSHASSNVQSRLVQSSRRLARIGTTTQLEGFAPNVSPRPRQSPTSRGNIRLLAASGTNEPYGELARLRSVIKRLEDGRLNHASINRFIPPERNSLEVLELPEIDGDSSPEEVENMITHMIDYLLKWTDEKLVEGPATVFEDIRLINTCLQNIMDLPEEVISSFVVRSSLKTFRRRYETFVSIWALAIHRALIGKLLRTESQVKENPTALLEPAFTSLVSDIRTASSSYPLLVFLDTAHDSVPVLVSDDAAKDLLDRCARLHEVFQNSTYTSEQKQLWLLIWRGLKTAFAAFEQGGAPTSPTNIERDRKFFALPGVYREFKRLISSPDAANPRSIEDMVGKYCRYIYECQVDPGNKYESLQRPRDAPLERHTKEALREFIQTGKFETSTLSKIHFAVARFNEISGGPVKVRRWQHDVGYGEWETVALNLPSPPLPQTAERRASYSNVPSSARSRSSFVGVDSGESFGDVAQKPHKRLFPYPEGVNMKSAFDYVFYPFPETRAHEVVQHEQISREMGQPGMVSEGPRVEFLINRPPRHARDPDDLSAPNRTLSPFEWIRVAIQRLFPQRRHVPNAKHPKINPLPSRRSQKISALKPPPLPIDSKARVHKSTSAATPNLKLRGGGLPSSRPAASSYRKRAFDPLAYRRMMMEIFRREIQNKYGRSVRFDEDEMLRLLKQTSYDVGMALQLYPISTRDKNIGSAGDTATAPRRYLRSGGITSSQAARQMNQYQKLFGRTSVDNNAEIYAYRMDSPAQPISGIFEDLPPGEYGGGDDDDQNHGHQQALPRQVLGELPVGEETHDDGGSDNTTRHSSNQENHVPGPCQPSQSPQSPQSPRNNSNQENRTPRPPPPPPPSQTPHGTPTPEPVHSQCHPCPTYEGQYHHVCRCTHIIRSSAPSPIDIYEDENPVDEPNQSSNPPSNREGQHSEASDADQATDDDNPSPPGSHRRPKREEPRPDDDRFVREVFAKGFESKFRDLGTGVHEVATDMHALPPNWITDTASRKRLGSKIDDLAKEIMKLRNQYLDLLEKGAPMPFMEAVTRADRRLPNPDVPATIKRCNRAAADVKQQYERLYRFFEEKHPRPNLGFRHQFNRVIRAVSELRLLFLEYDGTGTDRNMAGRQDQQGQGSGTRGQEDNQEEHSDDTHSDSEDTLSSGERQRLAGNRPPPKRYAIVPTRADYELMFVDELARELRNRGFPDLNQVLGRRYNKDDLINKLMALDREGNQLGHGADEGYRHITGDLTSRCRPRGWDLEDALKVYYLNQRNTRVLAQRARQEARRQARIARGVQSPAPVMPRAQPNPLPLAVPRPTTHVASPKILYQNSEDSDTPSKDLRRK</sequence>
<feature type="region of interest" description="Disordered" evidence="3">
    <location>
        <begin position="1155"/>
        <end position="1214"/>
    </location>
</feature>
<evidence type="ECO:0000256" key="1">
    <source>
        <dbReference type="ARBA" id="ARBA00022581"/>
    </source>
</evidence>
<dbReference type="PANTHER" id="PTHR13037:SF24">
    <property type="entry name" value="POLYCOMB PROTEIN PCL-RELATED"/>
    <property type="match status" value="1"/>
</dbReference>
<evidence type="ECO:0000256" key="3">
    <source>
        <dbReference type="SAM" id="MobiDB-lite"/>
    </source>
</evidence>
<keyword evidence="2" id="KW-0175">Coiled coil</keyword>
<dbReference type="RefSeq" id="XP_016250781.1">
    <property type="nucleotide sequence ID" value="XM_016393262.1"/>
</dbReference>
<feature type="compositionally biased region" description="Basic and acidic residues" evidence="3">
    <location>
        <begin position="993"/>
        <end position="1004"/>
    </location>
</feature>